<dbReference type="Gene3D" id="3.20.20.220">
    <property type="match status" value="1"/>
</dbReference>
<evidence type="ECO:0000313" key="2">
    <source>
        <dbReference type="EMBL" id="CAL4116532.1"/>
    </source>
</evidence>
<feature type="signal peptide" evidence="1">
    <location>
        <begin position="1"/>
        <end position="15"/>
    </location>
</feature>
<proteinExistence type="predicted"/>
<dbReference type="Proteomes" id="UP001497623">
    <property type="component" value="Unassembled WGS sequence"/>
</dbReference>
<evidence type="ECO:0000313" key="3">
    <source>
        <dbReference type="Proteomes" id="UP001497623"/>
    </source>
</evidence>
<keyword evidence="1" id="KW-0732">Signal</keyword>
<dbReference type="AlphaFoldDB" id="A0AAV2R7B8"/>
<name>A0AAV2R7B8_MEGNR</name>
<comment type="caution">
    <text evidence="2">The sequence shown here is derived from an EMBL/GenBank/DDBJ whole genome shotgun (WGS) entry which is preliminary data.</text>
</comment>
<reference evidence="2 3" key="1">
    <citation type="submission" date="2024-05" db="EMBL/GenBank/DDBJ databases">
        <authorList>
            <person name="Wallberg A."/>
        </authorList>
    </citation>
    <scope>NUCLEOTIDE SEQUENCE [LARGE SCALE GENOMIC DNA]</scope>
</reference>
<keyword evidence="3" id="KW-1185">Reference proteome</keyword>
<evidence type="ECO:0000256" key="1">
    <source>
        <dbReference type="SAM" id="SignalP"/>
    </source>
</evidence>
<sequence>MINNLKMFILTLILTTEITVKYICNIQMLKVGERLLGERLLGVVTAPFYNQFVGGDSEQEMGVTYHAMAELGIGLMITPMVESDVGEGENLHELFVKNFRNTLSLVSIVSRNNGLSSIPGICQTKFTAHLSAKVLMGLHEAYERLSFDEHVQVVESVASAFANKEWVLRGTY</sequence>
<accession>A0AAV2R7B8</accession>
<protein>
    <submittedName>
        <fullName evidence="2">Uncharacterized protein</fullName>
    </submittedName>
</protein>
<organism evidence="2 3">
    <name type="scientific">Meganyctiphanes norvegica</name>
    <name type="common">Northern krill</name>
    <name type="synonym">Thysanopoda norvegica</name>
    <dbReference type="NCBI Taxonomy" id="48144"/>
    <lineage>
        <taxon>Eukaryota</taxon>
        <taxon>Metazoa</taxon>
        <taxon>Ecdysozoa</taxon>
        <taxon>Arthropoda</taxon>
        <taxon>Crustacea</taxon>
        <taxon>Multicrustacea</taxon>
        <taxon>Malacostraca</taxon>
        <taxon>Eumalacostraca</taxon>
        <taxon>Eucarida</taxon>
        <taxon>Euphausiacea</taxon>
        <taxon>Euphausiidae</taxon>
        <taxon>Meganyctiphanes</taxon>
    </lineage>
</organism>
<dbReference type="EMBL" id="CAXKWB010016559">
    <property type="protein sequence ID" value="CAL4116532.1"/>
    <property type="molecule type" value="Genomic_DNA"/>
</dbReference>
<feature type="chain" id="PRO_5043573248" evidence="1">
    <location>
        <begin position="16"/>
        <end position="172"/>
    </location>
</feature>
<gene>
    <name evidence="2" type="ORF">MNOR_LOCUS20993</name>
</gene>